<dbReference type="AlphaFoldDB" id="A0A0J7KMF1"/>
<accession>A0A0J7KMF1</accession>
<dbReference type="Proteomes" id="UP000036261">
    <property type="component" value="Unassembled WGS sequence"/>
</dbReference>
<evidence type="ECO:0000313" key="2">
    <source>
        <dbReference type="Proteomes" id="UP000036261"/>
    </source>
</evidence>
<reference evidence="1 2" key="1">
    <citation type="journal article" date="2013" name="Int. J. Syst. Evol. Microbiol.">
        <title>Chryseobacterium angstadtii sp. nov., isolated from a newt tank.</title>
        <authorList>
            <person name="Kirk K.E."/>
            <person name="Hoffman J.A."/>
            <person name="Smith K.A."/>
            <person name="Strahan B.L."/>
            <person name="Failor K.C."/>
            <person name="Krebs J.E."/>
            <person name="Gale A.N."/>
            <person name="Do T.D."/>
            <person name="Sontag T.C."/>
            <person name="Batties A.M."/>
            <person name="Mistiszyn K."/>
            <person name="Newman J.D."/>
        </authorList>
    </citation>
    <scope>NUCLEOTIDE SEQUENCE [LARGE SCALE GENOMIC DNA]</scope>
    <source>
        <strain evidence="1 2">KM</strain>
    </source>
</reference>
<evidence type="ECO:0000313" key="1">
    <source>
        <dbReference type="EMBL" id="KMQ58495.1"/>
    </source>
</evidence>
<dbReference type="STRING" id="558151.ACM46_22620"/>
<dbReference type="PATRIC" id="fig|558151.6.peg.4735"/>
<organism evidence="1 2">
    <name type="scientific">Chryseobacterium angstadtii</name>
    <dbReference type="NCBI Taxonomy" id="558151"/>
    <lineage>
        <taxon>Bacteria</taxon>
        <taxon>Pseudomonadati</taxon>
        <taxon>Bacteroidota</taxon>
        <taxon>Flavobacteriia</taxon>
        <taxon>Flavobacteriales</taxon>
        <taxon>Weeksellaceae</taxon>
        <taxon>Chryseobacterium group</taxon>
        <taxon>Chryseobacterium</taxon>
    </lineage>
</organism>
<sequence length="89" mass="10588">MLGFYYEGKSLAEIKDNFSVKTPEKEMQNGLVYAYEYNGYSIMECYRQQEKGVIRFISINNSAKQPVDKFRLENSKLFFELNPRLWILN</sequence>
<name>A0A0J7KMF1_9FLAO</name>
<keyword evidence="2" id="KW-1185">Reference proteome</keyword>
<dbReference type="EMBL" id="LFND01000009">
    <property type="protein sequence ID" value="KMQ58495.1"/>
    <property type="molecule type" value="Genomic_DNA"/>
</dbReference>
<comment type="caution">
    <text evidence="1">The sequence shown here is derived from an EMBL/GenBank/DDBJ whole genome shotgun (WGS) entry which is preliminary data.</text>
</comment>
<gene>
    <name evidence="1" type="ORF">ACM46_22620</name>
</gene>
<protein>
    <submittedName>
        <fullName evidence="1">Uncharacterized protein</fullName>
    </submittedName>
</protein>
<proteinExistence type="predicted"/>